<feature type="domain" description="ERAP1-like C-terminal" evidence="14">
    <location>
        <begin position="583"/>
        <end position="749"/>
    </location>
</feature>
<evidence type="ECO:0000256" key="6">
    <source>
        <dbReference type="ARBA" id="ARBA00022801"/>
    </source>
</evidence>
<sequence>MNLAQISSSVILILTITVLNSKKVYNSTIPNDVHLPYYVVPVHYSIQLSYISTNWKNYELLEFIWKEAFGFKYTYGSFFFRGETGITINILESTRNINLHHLNLITNYASVNVTTKNGIIHILNIYKYNYKTNILAFPFLYKLLPGLYTIKLQFYGYLRETHEKSFYEKISKENTVTFFIAPHIQATGMRQLFPCWDLPHLKATFAISIKHHRNLTALSNMPIKYRSTNRLMTLEAEVLTHFCTTPPMSTFQIAIVLTEYQPIRISENITLWCECYSEERSLKFKFARRIINDITLHLKSEFSGINIPKMDHVVIPNFSQDDTSKWGLVFHTEANLICDEQTDSVMHKIEVARLIAPKIAYQWFSNVFSYNWWTRFWLHDGLATLFGEETIVKIFNDSTIMDFLIVQNQYESLHLGSYFDMNPQITNLLEIDSLFSFPRYLKVLIVLRMLQSAITDKVFRNNVHTYVNRHIFSSTISLNFWSMQEPIEAFKCYIPSNKFLTWITYRHYQIVTFEQAEADSYKGKLSQIYNPIGQGRWWIPINLKNYKLQTAGTLSMKNLTTCLTPDLPSFILYVQQIDWAYDWIVNIQRGGYYRVKYDLKGWNAIANYLNSTAGEYEGISVINRAKIIDDAFHLMMENQLDVSIFWNLTQFLSQETNYVVWYPMIKVFEYMSTIFPISKDEIMFIDDIKAKLRELLDKPLMAILFDKHIKENGFTESFKQEILKWSCALKHIQCAKRAKDALEYHLQNPEIEP</sequence>
<reference evidence="16 17" key="1">
    <citation type="submission" date="2015-09" db="EMBL/GenBank/DDBJ databases">
        <title>Trachymyrmex cornetzi WGS genome.</title>
        <authorList>
            <person name="Nygaard S."/>
            <person name="Hu H."/>
            <person name="Boomsma J."/>
            <person name="Zhang G."/>
        </authorList>
    </citation>
    <scope>NUCLEOTIDE SEQUENCE [LARGE SCALE GENOMIC DNA]</scope>
    <source>
        <strain evidence="16">Tcor2-1</strain>
        <tissue evidence="16">Whole body</tissue>
    </source>
</reference>
<keyword evidence="3" id="KW-0336">GPI-anchor</keyword>
<evidence type="ECO:0000256" key="10">
    <source>
        <dbReference type="PIRSR" id="PIRSR634016-4"/>
    </source>
</evidence>
<keyword evidence="17" id="KW-1185">Reference proteome</keyword>
<dbReference type="SUPFAM" id="SSF63737">
    <property type="entry name" value="Leukotriene A4 hydrolase N-terminal domain"/>
    <property type="match status" value="1"/>
</dbReference>
<comment type="subcellular location">
    <subcellularLocation>
        <location evidence="1">Cell membrane</location>
        <topology evidence="1">Lipid-anchor</topology>
        <topology evidence="1">GPI-anchor</topology>
    </subcellularLocation>
</comment>
<dbReference type="PRINTS" id="PR00756">
    <property type="entry name" value="ALADIPTASE"/>
</dbReference>
<dbReference type="InterPro" id="IPR014782">
    <property type="entry name" value="Peptidase_M1_dom"/>
</dbReference>
<dbReference type="PANTHER" id="PTHR11533:SF294">
    <property type="entry name" value="THYROTROPIN-RELEASING HORMONE-DEGRADING ECTOENZYME"/>
    <property type="match status" value="1"/>
</dbReference>
<evidence type="ECO:0000256" key="9">
    <source>
        <dbReference type="ARBA" id="ARBA00023288"/>
    </source>
</evidence>
<keyword evidence="12" id="KW-0732">Signal</keyword>
<dbReference type="GO" id="GO:0043171">
    <property type="term" value="P:peptide catabolic process"/>
    <property type="evidence" value="ECO:0007669"/>
    <property type="project" value="TreeGrafter"/>
</dbReference>
<evidence type="ECO:0000259" key="15">
    <source>
        <dbReference type="Pfam" id="PF17900"/>
    </source>
</evidence>
<evidence type="ECO:0000313" key="17">
    <source>
        <dbReference type="Proteomes" id="UP000078492"/>
    </source>
</evidence>
<organism evidence="16 17">
    <name type="scientific">Trachymyrmex cornetzi</name>
    <dbReference type="NCBI Taxonomy" id="471704"/>
    <lineage>
        <taxon>Eukaryota</taxon>
        <taxon>Metazoa</taxon>
        <taxon>Ecdysozoa</taxon>
        <taxon>Arthropoda</taxon>
        <taxon>Hexapoda</taxon>
        <taxon>Insecta</taxon>
        <taxon>Pterygota</taxon>
        <taxon>Neoptera</taxon>
        <taxon>Endopterygota</taxon>
        <taxon>Hymenoptera</taxon>
        <taxon>Apocrita</taxon>
        <taxon>Aculeata</taxon>
        <taxon>Formicoidea</taxon>
        <taxon>Formicidae</taxon>
        <taxon>Myrmicinae</taxon>
        <taxon>Trachymyrmex</taxon>
    </lineage>
</organism>
<evidence type="ECO:0000259" key="13">
    <source>
        <dbReference type="Pfam" id="PF01433"/>
    </source>
</evidence>
<dbReference type="Pfam" id="PF11838">
    <property type="entry name" value="ERAP1_C"/>
    <property type="match status" value="1"/>
</dbReference>
<dbReference type="GO" id="GO:0098552">
    <property type="term" value="C:side of membrane"/>
    <property type="evidence" value="ECO:0007669"/>
    <property type="project" value="UniProtKB-KW"/>
</dbReference>
<dbReference type="Pfam" id="PF17900">
    <property type="entry name" value="Peptidase_M1_N"/>
    <property type="match status" value="1"/>
</dbReference>
<dbReference type="Gene3D" id="2.60.40.1730">
    <property type="entry name" value="tricorn interacting facor f3 domain"/>
    <property type="match status" value="1"/>
</dbReference>
<evidence type="ECO:0000256" key="4">
    <source>
        <dbReference type="ARBA" id="ARBA00022670"/>
    </source>
</evidence>
<dbReference type="InterPro" id="IPR034016">
    <property type="entry name" value="M1_APN-typ"/>
</dbReference>
<dbReference type="CDD" id="cd09601">
    <property type="entry name" value="M1_APN-Q_like"/>
    <property type="match status" value="1"/>
</dbReference>
<dbReference type="SUPFAM" id="SSF55486">
    <property type="entry name" value="Metalloproteases ('zincins'), catalytic domain"/>
    <property type="match status" value="1"/>
</dbReference>
<keyword evidence="3" id="KW-0472">Membrane</keyword>
<evidence type="ECO:0000256" key="5">
    <source>
        <dbReference type="ARBA" id="ARBA00022723"/>
    </source>
</evidence>
<feature type="site" description="Transition state stabilizer" evidence="10">
    <location>
        <position position="440"/>
    </location>
</feature>
<dbReference type="InterPro" id="IPR001930">
    <property type="entry name" value="Peptidase_M1"/>
</dbReference>
<keyword evidence="4 11" id="KW-0645">Protease</keyword>
<dbReference type="InterPro" id="IPR042097">
    <property type="entry name" value="Aminopeptidase_N-like_N_sf"/>
</dbReference>
<protein>
    <recommendedName>
        <fullName evidence="11">Aminopeptidase</fullName>
        <ecNumber evidence="11">3.4.11.-</ecNumber>
    </recommendedName>
</protein>
<dbReference type="STRING" id="471704.A0A151JQU9"/>
<dbReference type="GO" id="GO:0008270">
    <property type="term" value="F:zinc ion binding"/>
    <property type="evidence" value="ECO:0007669"/>
    <property type="project" value="UniProtKB-UniRule"/>
</dbReference>
<evidence type="ECO:0000256" key="8">
    <source>
        <dbReference type="ARBA" id="ARBA00023049"/>
    </source>
</evidence>
<feature type="domain" description="Peptidase M1 membrane alanine aminopeptidase" evidence="13">
    <location>
        <begin position="306"/>
        <end position="483"/>
    </location>
</feature>
<name>A0A151JQU9_9HYME</name>
<feature type="signal peptide" evidence="12">
    <location>
        <begin position="1"/>
        <end position="21"/>
    </location>
</feature>
<dbReference type="GO" id="GO:0070006">
    <property type="term" value="F:metalloaminopeptidase activity"/>
    <property type="evidence" value="ECO:0007669"/>
    <property type="project" value="TreeGrafter"/>
</dbReference>
<keyword evidence="8 11" id="KW-0482">Metalloprotease</keyword>
<evidence type="ECO:0000313" key="16">
    <source>
        <dbReference type="EMBL" id="KYN29426.1"/>
    </source>
</evidence>
<dbReference type="GO" id="GO:0005886">
    <property type="term" value="C:plasma membrane"/>
    <property type="evidence" value="ECO:0007669"/>
    <property type="project" value="UniProtKB-SubCell"/>
</dbReference>
<dbReference type="InterPro" id="IPR045357">
    <property type="entry name" value="Aminopeptidase_N-like_N"/>
</dbReference>
<dbReference type="GO" id="GO:0042277">
    <property type="term" value="F:peptide binding"/>
    <property type="evidence" value="ECO:0007669"/>
    <property type="project" value="TreeGrafter"/>
</dbReference>
<evidence type="ECO:0000256" key="2">
    <source>
        <dbReference type="ARBA" id="ARBA00010136"/>
    </source>
</evidence>
<evidence type="ECO:0000256" key="1">
    <source>
        <dbReference type="ARBA" id="ARBA00004609"/>
    </source>
</evidence>
<dbReference type="AlphaFoldDB" id="A0A151JQU9"/>
<dbReference type="Gene3D" id="1.10.390.10">
    <property type="entry name" value="Neutral Protease Domain 2"/>
    <property type="match status" value="1"/>
</dbReference>
<evidence type="ECO:0000256" key="7">
    <source>
        <dbReference type="ARBA" id="ARBA00022833"/>
    </source>
</evidence>
<dbReference type="Proteomes" id="UP000078492">
    <property type="component" value="Unassembled WGS sequence"/>
</dbReference>
<keyword evidence="9" id="KW-0449">Lipoprotein</keyword>
<keyword evidence="5 11" id="KW-0479">Metal-binding</keyword>
<keyword evidence="6 11" id="KW-0378">Hydrolase</keyword>
<keyword evidence="7 11" id="KW-0862">Zinc</keyword>
<evidence type="ECO:0000259" key="14">
    <source>
        <dbReference type="Pfam" id="PF11838"/>
    </source>
</evidence>
<feature type="domain" description="Aminopeptidase N-like N-terminal" evidence="15">
    <location>
        <begin position="68"/>
        <end position="251"/>
    </location>
</feature>
<proteinExistence type="inferred from homology"/>
<accession>A0A151JQU9</accession>
<dbReference type="InterPro" id="IPR027268">
    <property type="entry name" value="Peptidase_M4/M1_CTD_sf"/>
</dbReference>
<keyword evidence="3" id="KW-0325">Glycoprotein</keyword>
<dbReference type="GO" id="GO:0005737">
    <property type="term" value="C:cytoplasm"/>
    <property type="evidence" value="ECO:0007669"/>
    <property type="project" value="TreeGrafter"/>
</dbReference>
<comment type="cofactor">
    <cofactor evidence="11">
        <name>Zn(2+)</name>
        <dbReference type="ChEBI" id="CHEBI:29105"/>
    </cofactor>
    <text evidence="11">Binds 1 zinc ion per subunit.</text>
</comment>
<dbReference type="InterPro" id="IPR024571">
    <property type="entry name" value="ERAP1-like_C_dom"/>
</dbReference>
<feature type="chain" id="PRO_5007582908" description="Aminopeptidase" evidence="12">
    <location>
        <begin position="22"/>
        <end position="753"/>
    </location>
</feature>
<gene>
    <name evidence="16" type="ORF">ALC57_01128</name>
</gene>
<dbReference type="GO" id="GO:0005615">
    <property type="term" value="C:extracellular space"/>
    <property type="evidence" value="ECO:0007669"/>
    <property type="project" value="TreeGrafter"/>
</dbReference>
<dbReference type="Gene3D" id="1.25.50.20">
    <property type="match status" value="1"/>
</dbReference>
<dbReference type="EMBL" id="KQ978649">
    <property type="protein sequence ID" value="KYN29426.1"/>
    <property type="molecule type" value="Genomic_DNA"/>
</dbReference>
<keyword evidence="11 16" id="KW-0031">Aminopeptidase</keyword>
<dbReference type="EC" id="3.4.11.-" evidence="11"/>
<comment type="similarity">
    <text evidence="2 11">Belongs to the peptidase M1 family.</text>
</comment>
<dbReference type="GO" id="GO:0006508">
    <property type="term" value="P:proteolysis"/>
    <property type="evidence" value="ECO:0007669"/>
    <property type="project" value="UniProtKB-KW"/>
</dbReference>
<evidence type="ECO:0000256" key="11">
    <source>
        <dbReference type="RuleBase" id="RU364040"/>
    </source>
</evidence>
<dbReference type="InterPro" id="IPR050344">
    <property type="entry name" value="Peptidase_M1_aminopeptidases"/>
</dbReference>
<dbReference type="PANTHER" id="PTHR11533">
    <property type="entry name" value="PROTEASE M1 ZINC METALLOPROTEASE"/>
    <property type="match status" value="1"/>
</dbReference>
<evidence type="ECO:0000256" key="12">
    <source>
        <dbReference type="SAM" id="SignalP"/>
    </source>
</evidence>
<dbReference type="Pfam" id="PF01433">
    <property type="entry name" value="Peptidase_M1"/>
    <property type="match status" value="1"/>
</dbReference>
<evidence type="ECO:0000256" key="3">
    <source>
        <dbReference type="ARBA" id="ARBA00022622"/>
    </source>
</evidence>